<dbReference type="PROSITE" id="PS00216">
    <property type="entry name" value="SUGAR_TRANSPORT_1"/>
    <property type="match status" value="1"/>
</dbReference>
<dbReference type="Pfam" id="PF00083">
    <property type="entry name" value="Sugar_tr"/>
    <property type="match status" value="2"/>
</dbReference>
<feature type="transmembrane region" description="Helical" evidence="8">
    <location>
        <begin position="17"/>
        <end position="41"/>
    </location>
</feature>
<feature type="transmembrane region" description="Helical" evidence="8">
    <location>
        <begin position="397"/>
        <end position="422"/>
    </location>
</feature>
<feature type="transmembrane region" description="Helical" evidence="8">
    <location>
        <begin position="353"/>
        <end position="377"/>
    </location>
</feature>
<dbReference type="InterPro" id="IPR036259">
    <property type="entry name" value="MFS_trans_sf"/>
</dbReference>
<evidence type="ECO:0000256" key="7">
    <source>
        <dbReference type="SAM" id="MobiDB-lite"/>
    </source>
</evidence>
<comment type="similarity">
    <text evidence="2">Belongs to the major facilitator superfamily. Sugar transporter (TC 2.A.1.1) family.</text>
</comment>
<dbReference type="PROSITE" id="PS00217">
    <property type="entry name" value="SUGAR_TRANSPORT_2"/>
    <property type="match status" value="1"/>
</dbReference>
<dbReference type="InterPro" id="IPR003663">
    <property type="entry name" value="Sugar/inositol_transpt"/>
</dbReference>
<dbReference type="Gene3D" id="1.20.1250.20">
    <property type="entry name" value="MFS general substrate transporter like domains"/>
    <property type="match status" value="2"/>
</dbReference>
<keyword evidence="6 8" id="KW-0472">Membrane</keyword>
<feature type="transmembrane region" description="Helical" evidence="8">
    <location>
        <begin position="92"/>
        <end position="115"/>
    </location>
</feature>
<dbReference type="EMBL" id="JASUXU010000021">
    <property type="protein sequence ID" value="KAK0321271.1"/>
    <property type="molecule type" value="Genomic_DNA"/>
</dbReference>
<sequence length="558" mass="59960">MPGLIGKVPTFPKTYNVYFLAIISTVGGMLFGFDISSMSAIVGTQQYLDYFGNPAGSLQGAIGSALAAGSIIGCLIAGPISDRIGRRDACMFACLWWLAGTSVQVATTSVGMLIAGRMLNGVCVGITSSQVPVYLAEIAKKNMRGSILVIQQLAIEVGILIMFFIGEETTGRELSRALLMVSRRSPRWLAKVGRVDEAVDILARIQAGGDQTDPMVIAEWEEITTVLAAERVAPAGWRRFIKNGSTYTSTRTLQLDLQASLAPSLLLSLLPSDVRPGLLGPMWRRTLAGFSVQAWQQLSGANVMTYYIVYVFLMAGLTGNANLTSGGIQYALFIVFTLVTYAFIDKTGRRPLLIYGALGMALCHFVIGGMLLNYGQAVPGGVQGNANVLVQVSGSPAYTVIAFSYLLIIVYALTLAPIAWVYAAEVWSLETRAYGMSIAALGNWIFNFALGMFIPPAFRNIGGGAFIVFGCLCVLAAIQSFLLYPETAKKSLEEIEEMFRPGGPKPWRTKPGESQLDASADDVVRRASMAHESGKGQVLHKDGTIGMADSDSEKKEEV</sequence>
<dbReference type="PRINTS" id="PR00171">
    <property type="entry name" value="SUGRTRNSPORT"/>
</dbReference>
<keyword evidence="4 8" id="KW-0812">Transmembrane</keyword>
<comment type="subcellular location">
    <subcellularLocation>
        <location evidence="1">Membrane</location>
        <topology evidence="1">Multi-pass membrane protein</topology>
    </subcellularLocation>
</comment>
<evidence type="ECO:0000256" key="1">
    <source>
        <dbReference type="ARBA" id="ARBA00004141"/>
    </source>
</evidence>
<feature type="transmembrane region" description="Helical" evidence="8">
    <location>
        <begin position="303"/>
        <end position="321"/>
    </location>
</feature>
<dbReference type="GO" id="GO:0016020">
    <property type="term" value="C:membrane"/>
    <property type="evidence" value="ECO:0007669"/>
    <property type="project" value="UniProtKB-SubCell"/>
</dbReference>
<proteinExistence type="inferred from homology"/>
<keyword evidence="5 8" id="KW-1133">Transmembrane helix</keyword>
<comment type="caution">
    <text evidence="10">The sequence shown here is derived from an EMBL/GenBank/DDBJ whole genome shotgun (WGS) entry which is preliminary data.</text>
</comment>
<evidence type="ECO:0000313" key="10">
    <source>
        <dbReference type="EMBL" id="KAK0321271.1"/>
    </source>
</evidence>
<feature type="region of interest" description="Disordered" evidence="7">
    <location>
        <begin position="529"/>
        <end position="558"/>
    </location>
</feature>
<dbReference type="SUPFAM" id="SSF103473">
    <property type="entry name" value="MFS general substrate transporter"/>
    <property type="match status" value="1"/>
</dbReference>
<feature type="transmembrane region" description="Helical" evidence="8">
    <location>
        <begin position="147"/>
        <end position="166"/>
    </location>
</feature>
<keyword evidence="3" id="KW-0813">Transport</keyword>
<feature type="transmembrane region" description="Helical" evidence="8">
    <location>
        <begin position="434"/>
        <end position="455"/>
    </location>
</feature>
<feature type="domain" description="Major facilitator superfamily (MFS) profile" evidence="9">
    <location>
        <begin position="20"/>
        <end position="488"/>
    </location>
</feature>
<evidence type="ECO:0000256" key="3">
    <source>
        <dbReference type="ARBA" id="ARBA00022448"/>
    </source>
</evidence>
<dbReference type="PROSITE" id="PS50850">
    <property type="entry name" value="MFS"/>
    <property type="match status" value="1"/>
</dbReference>
<dbReference type="InterPro" id="IPR050360">
    <property type="entry name" value="MFS_Sugar_Transporters"/>
</dbReference>
<dbReference type="PANTHER" id="PTHR48022:SF47">
    <property type="entry name" value="MAJOR FACILITATOR SUPERFAMILY (MFS) PROFILE DOMAIN-CONTAINING PROTEIN"/>
    <property type="match status" value="1"/>
</dbReference>
<evidence type="ECO:0000256" key="5">
    <source>
        <dbReference type="ARBA" id="ARBA00022989"/>
    </source>
</evidence>
<organism evidence="10 11">
    <name type="scientific">Friedmanniomyces endolithicus</name>
    <dbReference type="NCBI Taxonomy" id="329885"/>
    <lineage>
        <taxon>Eukaryota</taxon>
        <taxon>Fungi</taxon>
        <taxon>Dikarya</taxon>
        <taxon>Ascomycota</taxon>
        <taxon>Pezizomycotina</taxon>
        <taxon>Dothideomycetes</taxon>
        <taxon>Dothideomycetidae</taxon>
        <taxon>Mycosphaerellales</taxon>
        <taxon>Teratosphaeriaceae</taxon>
        <taxon>Friedmanniomyces</taxon>
    </lineage>
</organism>
<dbReference type="PANTHER" id="PTHR48022">
    <property type="entry name" value="PLASTIDIC GLUCOSE TRANSPORTER 4"/>
    <property type="match status" value="1"/>
</dbReference>
<dbReference type="AlphaFoldDB" id="A0AAN6FMT3"/>
<feature type="transmembrane region" description="Helical" evidence="8">
    <location>
        <begin position="61"/>
        <end position="80"/>
    </location>
</feature>
<dbReference type="InterPro" id="IPR020846">
    <property type="entry name" value="MFS_dom"/>
</dbReference>
<evidence type="ECO:0000313" key="11">
    <source>
        <dbReference type="Proteomes" id="UP001168146"/>
    </source>
</evidence>
<name>A0AAN6FMT3_9PEZI</name>
<evidence type="ECO:0000259" key="9">
    <source>
        <dbReference type="PROSITE" id="PS50850"/>
    </source>
</evidence>
<dbReference type="InterPro" id="IPR005829">
    <property type="entry name" value="Sugar_transporter_CS"/>
</dbReference>
<accession>A0AAN6FMT3</accession>
<dbReference type="GO" id="GO:0005351">
    <property type="term" value="F:carbohydrate:proton symporter activity"/>
    <property type="evidence" value="ECO:0007669"/>
    <property type="project" value="TreeGrafter"/>
</dbReference>
<protein>
    <recommendedName>
        <fullName evidence="9">Major facilitator superfamily (MFS) profile domain-containing protein</fullName>
    </recommendedName>
</protein>
<gene>
    <name evidence="10" type="ORF">LTR82_007723</name>
</gene>
<reference evidence="10" key="1">
    <citation type="submission" date="2021-12" db="EMBL/GenBank/DDBJ databases">
        <title>Black yeast isolated from Biological Soil Crust.</title>
        <authorList>
            <person name="Kurbessoian T."/>
        </authorList>
    </citation>
    <scope>NUCLEOTIDE SEQUENCE</scope>
    <source>
        <strain evidence="10">CCFEE 5208</strain>
    </source>
</reference>
<feature type="transmembrane region" description="Helical" evidence="8">
    <location>
        <begin position="461"/>
        <end position="484"/>
    </location>
</feature>
<feature type="transmembrane region" description="Helical" evidence="8">
    <location>
        <begin position="327"/>
        <end position="344"/>
    </location>
</feature>
<evidence type="ECO:0000256" key="4">
    <source>
        <dbReference type="ARBA" id="ARBA00022692"/>
    </source>
</evidence>
<evidence type="ECO:0000256" key="8">
    <source>
        <dbReference type="SAM" id="Phobius"/>
    </source>
</evidence>
<dbReference type="Proteomes" id="UP001168146">
    <property type="component" value="Unassembled WGS sequence"/>
</dbReference>
<dbReference type="InterPro" id="IPR005828">
    <property type="entry name" value="MFS_sugar_transport-like"/>
</dbReference>
<evidence type="ECO:0000256" key="2">
    <source>
        <dbReference type="ARBA" id="ARBA00010992"/>
    </source>
</evidence>
<evidence type="ECO:0000256" key="6">
    <source>
        <dbReference type="ARBA" id="ARBA00023136"/>
    </source>
</evidence>